<feature type="region of interest" description="Disordered" evidence="1">
    <location>
        <begin position="58"/>
        <end position="82"/>
    </location>
</feature>
<proteinExistence type="predicted"/>
<gene>
    <name evidence="3" type="ORF">HDG69_003672</name>
</gene>
<feature type="domain" description="Flavodoxin-like" evidence="2">
    <location>
        <begin position="3"/>
        <end position="164"/>
    </location>
</feature>
<dbReference type="Gene3D" id="3.40.50.360">
    <property type="match status" value="1"/>
</dbReference>
<sequence>MSALVVYESSFGNTALVARAVGDGIAERMPVRVRSVDSIGDAGVDGADLVVIGGPTHAFGMSRPQTRQDARERLGDQPTASPGIREWIDGLRPDQEIALYATFDTRVEKVRHLPGSAAHSAARALRRDGHRILDRGASFYVAGLEGPLLPHERERAREWGELLAHRAQQMLARA</sequence>
<feature type="compositionally biased region" description="Basic and acidic residues" evidence="1">
    <location>
        <begin position="66"/>
        <end position="75"/>
    </location>
</feature>
<dbReference type="PROSITE" id="PS00201">
    <property type="entry name" value="FLAVODOXIN"/>
    <property type="match status" value="1"/>
</dbReference>
<evidence type="ECO:0000256" key="1">
    <source>
        <dbReference type="SAM" id="MobiDB-lite"/>
    </source>
</evidence>
<name>A0ABX2A867_9MICO</name>
<reference evidence="3 4" key="1">
    <citation type="submission" date="2020-05" db="EMBL/GenBank/DDBJ databases">
        <title>Genomic Encyclopedia of Type Strains, Phase III (KMG-III): the genomes of soil and plant-associated and newly described type strains.</title>
        <authorList>
            <person name="Whitman W."/>
        </authorList>
    </citation>
    <scope>NUCLEOTIDE SEQUENCE [LARGE SCALE GENOMIC DNA]</scope>
    <source>
        <strain evidence="3 4">KCTC 19046</strain>
    </source>
</reference>
<accession>A0ABX2A867</accession>
<organism evidence="3 4">
    <name type="scientific">Isoptericola halotolerans</name>
    <dbReference type="NCBI Taxonomy" id="300560"/>
    <lineage>
        <taxon>Bacteria</taxon>
        <taxon>Bacillati</taxon>
        <taxon>Actinomycetota</taxon>
        <taxon>Actinomycetes</taxon>
        <taxon>Micrococcales</taxon>
        <taxon>Promicromonosporaceae</taxon>
        <taxon>Isoptericola</taxon>
    </lineage>
</organism>
<dbReference type="InterPro" id="IPR029039">
    <property type="entry name" value="Flavoprotein-like_sf"/>
</dbReference>
<dbReference type="InterPro" id="IPR001226">
    <property type="entry name" value="Flavodoxin_CS"/>
</dbReference>
<dbReference type="SUPFAM" id="SSF52218">
    <property type="entry name" value="Flavoproteins"/>
    <property type="match status" value="1"/>
</dbReference>
<dbReference type="EMBL" id="JABEZU010000005">
    <property type="protein sequence ID" value="NOV99070.1"/>
    <property type="molecule type" value="Genomic_DNA"/>
</dbReference>
<dbReference type="RefSeq" id="WP_171785248.1">
    <property type="nucleotide sequence ID" value="NZ_BAAAML010000011.1"/>
</dbReference>
<evidence type="ECO:0000313" key="3">
    <source>
        <dbReference type="EMBL" id="NOV99070.1"/>
    </source>
</evidence>
<protein>
    <recommendedName>
        <fullName evidence="2">Flavodoxin-like domain-containing protein</fullName>
    </recommendedName>
</protein>
<dbReference type="InterPro" id="IPR008254">
    <property type="entry name" value="Flavodoxin/NO_synth"/>
</dbReference>
<evidence type="ECO:0000259" key="2">
    <source>
        <dbReference type="PROSITE" id="PS50902"/>
    </source>
</evidence>
<dbReference type="PROSITE" id="PS50902">
    <property type="entry name" value="FLAVODOXIN_LIKE"/>
    <property type="match status" value="1"/>
</dbReference>
<evidence type="ECO:0000313" key="4">
    <source>
        <dbReference type="Proteomes" id="UP000757540"/>
    </source>
</evidence>
<comment type="caution">
    <text evidence="3">The sequence shown here is derived from an EMBL/GenBank/DDBJ whole genome shotgun (WGS) entry which is preliminary data.</text>
</comment>
<keyword evidence="4" id="KW-1185">Reference proteome</keyword>
<dbReference type="Proteomes" id="UP000757540">
    <property type="component" value="Unassembled WGS sequence"/>
</dbReference>